<evidence type="ECO:0000313" key="2">
    <source>
        <dbReference type="EMBL" id="CAA3008978.1"/>
    </source>
</evidence>
<feature type="compositionally biased region" description="Acidic residues" evidence="1">
    <location>
        <begin position="1"/>
        <end position="15"/>
    </location>
</feature>
<comment type="caution">
    <text evidence="2">The sequence shown here is derived from an EMBL/GenBank/DDBJ whole genome shotgun (WGS) entry which is preliminary data.</text>
</comment>
<feature type="region of interest" description="Disordered" evidence="1">
    <location>
        <begin position="374"/>
        <end position="487"/>
    </location>
</feature>
<evidence type="ECO:0000256" key="1">
    <source>
        <dbReference type="SAM" id="MobiDB-lite"/>
    </source>
</evidence>
<protein>
    <submittedName>
        <fullName evidence="2">Uncharacterized protein</fullName>
    </submittedName>
</protein>
<dbReference type="Proteomes" id="UP000594638">
    <property type="component" value="Unassembled WGS sequence"/>
</dbReference>
<dbReference type="OrthoDB" id="273917at2759"/>
<name>A0A8S0TVH1_OLEEU</name>
<dbReference type="PANTHER" id="PTHR45979:SF30">
    <property type="entry name" value="NUCLEOTIDYLTRANSFERASE"/>
    <property type="match status" value="1"/>
</dbReference>
<reference evidence="2 3" key="1">
    <citation type="submission" date="2019-12" db="EMBL/GenBank/DDBJ databases">
        <authorList>
            <person name="Alioto T."/>
            <person name="Alioto T."/>
            <person name="Gomez Garrido J."/>
        </authorList>
    </citation>
    <scope>NUCLEOTIDE SEQUENCE [LARGE SCALE GENOMIC DNA]</scope>
</reference>
<feature type="compositionally biased region" description="Basic and acidic residues" evidence="1">
    <location>
        <begin position="416"/>
        <end position="426"/>
    </location>
</feature>
<dbReference type="Gramene" id="OE9A113772T1">
    <property type="protein sequence ID" value="OE9A113772C1"/>
    <property type="gene ID" value="OE9A113772"/>
</dbReference>
<evidence type="ECO:0000313" key="3">
    <source>
        <dbReference type="Proteomes" id="UP000594638"/>
    </source>
</evidence>
<keyword evidence="3" id="KW-1185">Reference proteome</keyword>
<dbReference type="AlphaFoldDB" id="A0A8S0TVH1"/>
<feature type="region of interest" description="Disordered" evidence="1">
    <location>
        <begin position="568"/>
        <end position="595"/>
    </location>
</feature>
<feature type="region of interest" description="Disordered" evidence="1">
    <location>
        <begin position="1"/>
        <end position="34"/>
    </location>
</feature>
<proteinExistence type="predicted"/>
<dbReference type="PANTHER" id="PTHR45979">
    <property type="entry name" value="PAP/OAS1 SUBSTRATE-BINDING DOMAIN SUPERFAMILY"/>
    <property type="match status" value="1"/>
</dbReference>
<dbReference type="EMBL" id="CACTIH010007309">
    <property type="protein sequence ID" value="CAA3008978.1"/>
    <property type="molecule type" value="Genomic_DNA"/>
</dbReference>
<gene>
    <name evidence="2" type="ORF">OLEA9_A113772</name>
</gene>
<organism evidence="2 3">
    <name type="scientific">Olea europaea subsp. europaea</name>
    <dbReference type="NCBI Taxonomy" id="158383"/>
    <lineage>
        <taxon>Eukaryota</taxon>
        <taxon>Viridiplantae</taxon>
        <taxon>Streptophyta</taxon>
        <taxon>Embryophyta</taxon>
        <taxon>Tracheophyta</taxon>
        <taxon>Spermatophyta</taxon>
        <taxon>Magnoliopsida</taxon>
        <taxon>eudicotyledons</taxon>
        <taxon>Gunneridae</taxon>
        <taxon>Pentapetalae</taxon>
        <taxon>asterids</taxon>
        <taxon>lamiids</taxon>
        <taxon>Lamiales</taxon>
        <taxon>Oleaceae</taxon>
        <taxon>Oleeae</taxon>
        <taxon>Olea</taxon>
    </lineage>
</organism>
<feature type="compositionally biased region" description="Polar residues" evidence="1">
    <location>
        <begin position="476"/>
        <end position="487"/>
    </location>
</feature>
<sequence length="595" mass="65895">MNSGEGDEFWQEQDVDSFGGHEPENGKFILLQSDKPPETLSGLKYVSPSRLHGSARIQLKHIEEISGSMRENSGSYTLPVTINSKVYPEEKAGSSRPFSAANSNFLRSRTSSERLWVGSSVKMSKSTKEKGGKKTVFTEPTSDQLEGKIMHEHISSLVVDDDQECGSLSNLETEVAERNMVSQAPASFHARRHHMPGFEVAQTSGSDSTILISPMLIGPGSRQRVTDNSGAVAFYPTGPPIPFLTMLPVYNILSQAGGISYASTGHFRGDESLDTSESSQNFSFNTFEESEDLNSSSSLRGTTTIETSDEQKSDILNSDLASHFSKFAIWKGRFSYDNPDRQLSTGMNPVTELHHLVPVAPLHSVSVRPPSGFQHYVDDMPRYRRGTGTYLPNPKVSHSVRERHSSGTRRGSYNFDRNDSYSDREGNWNASSKSRSSTRGHNHTQAEKSNSRTDRLASRETRAERSWSSDRHKSAPSYQSHDPMWSNSSQNNSLNVAYGMYSLPAINSSGVPPNGPSIRPLVMLYPFDHDAREFGSLVPVGFRGINEQSQLNDASRAWAFEECGFNRGSELRSSPDRQSSPYLPRGGPRTTQRLD</sequence>
<feature type="region of interest" description="Disordered" evidence="1">
    <location>
        <begin position="287"/>
        <end position="311"/>
    </location>
</feature>
<dbReference type="InterPro" id="IPR058921">
    <property type="entry name" value="PAP/OAS1-rel"/>
</dbReference>
<accession>A0A8S0TVH1</accession>
<feature type="compositionally biased region" description="Basic and acidic residues" evidence="1">
    <location>
        <begin position="444"/>
        <end position="473"/>
    </location>
</feature>